<accession>A0AAP6JD52</accession>
<organism evidence="14 15">
    <name type="scientific">Natronospira elongata</name>
    <dbReference type="NCBI Taxonomy" id="3110268"/>
    <lineage>
        <taxon>Bacteria</taxon>
        <taxon>Pseudomonadati</taxon>
        <taxon>Pseudomonadota</taxon>
        <taxon>Gammaproteobacteria</taxon>
        <taxon>Natronospirales</taxon>
        <taxon>Natronospiraceae</taxon>
        <taxon>Natronospira</taxon>
    </lineage>
</organism>
<evidence type="ECO:0000256" key="10">
    <source>
        <dbReference type="SAM" id="Phobius"/>
    </source>
</evidence>
<evidence type="ECO:0000256" key="4">
    <source>
        <dbReference type="ARBA" id="ARBA00022827"/>
    </source>
</evidence>
<feature type="domain" description="Pyridine nucleotide-disulphide oxidoreductase dimerisation" evidence="11">
    <location>
        <begin position="578"/>
        <end position="683"/>
    </location>
</feature>
<feature type="transmembrane region" description="Helical" evidence="10">
    <location>
        <begin position="238"/>
        <end position="258"/>
    </location>
</feature>
<sequence length="710" mass="78002">MLKRILILAAVAAAFMTFFALDLGQYLDFDYLQDRRHDLEGLVAANPFLMMAGFFLVYVTVVALSIPGAAVMTLAAGFLFGLLWGTALVSVASTLGATLAFLIARFLFRDAVQQRYGDRLRALNRGIEREGAFYLFALRLVPIFPFFVINIAMALTPIKALTFLVVSWAGMLPGTLVYVNAGTQLARIENPGDILSPVLIASFVLLGLFPLIAKRLLDFFKRRRAFKGWKKPKKFDRNLVVIGAGSGGLVAALIAATVKSKVSLIERDRMGGDCLNTGCVPSKALIRSATFKAQVDKADKLGFREASVDFDFNDVMARVQRVIKTIEPHDSPERFESLGVDVIQGEGRVISPWEVEVNGRRLTTRNIIISTGSAPLVPPIPGLDQVDYLTTDTIWNLKKKPERLVVLGGGPIGCELSQSFARLGSKVTQVEMTDQLLGREDRDVANFTREVLERDGVEVLLDHKATAFEPLPGGGFRMTVEVGGETRTIEGDELLVAVGRRAVTEGLGLDALGVKKLPDGRLETDEYLRTSVPNIFGCGDVVGPYQFTHAASHQAWHAAVNALFGWAKRFRVDYRFLPWATYTDPQVARLGLNERDARDRGVDYELTTYDFSGLDRAVADESNEGFIKVLTPPGKDRVLGVTIVGPQAGELISQFTIAMKNGIGLNKLLSTIYPYPTLGEANKFAAGNWKKANAPQGVLAWMEKFFAWQR</sequence>
<evidence type="ECO:0000259" key="12">
    <source>
        <dbReference type="Pfam" id="PF07992"/>
    </source>
</evidence>
<dbReference type="AlphaFoldDB" id="A0AAP6JD52"/>
<evidence type="ECO:0000256" key="5">
    <source>
        <dbReference type="ARBA" id="ARBA00022857"/>
    </source>
</evidence>
<feature type="transmembrane region" description="Helical" evidence="10">
    <location>
        <begin position="78"/>
        <end position="108"/>
    </location>
</feature>
<keyword evidence="10" id="KW-0812">Transmembrane</keyword>
<keyword evidence="4 9" id="KW-0274">FAD</keyword>
<feature type="domain" description="VTT" evidence="13">
    <location>
        <begin position="70"/>
        <end position="183"/>
    </location>
</feature>
<dbReference type="PANTHER" id="PTHR43014:SF2">
    <property type="entry name" value="MERCURIC REDUCTASE"/>
    <property type="match status" value="1"/>
</dbReference>
<dbReference type="PROSITE" id="PS00076">
    <property type="entry name" value="PYRIDINE_REDOX_1"/>
    <property type="match status" value="1"/>
</dbReference>
<dbReference type="PRINTS" id="PR00411">
    <property type="entry name" value="PNDRDTASEI"/>
</dbReference>
<comment type="similarity">
    <text evidence="2 9">Belongs to the class-I pyridine nucleotide-disulfide oxidoreductase family.</text>
</comment>
<keyword evidence="10" id="KW-1133">Transmembrane helix</keyword>
<evidence type="ECO:0000256" key="6">
    <source>
        <dbReference type="ARBA" id="ARBA00023002"/>
    </source>
</evidence>
<evidence type="ECO:0000256" key="3">
    <source>
        <dbReference type="ARBA" id="ARBA00022630"/>
    </source>
</evidence>
<feature type="transmembrane region" description="Helical" evidence="10">
    <location>
        <begin position="160"/>
        <end position="179"/>
    </location>
</feature>
<dbReference type="GO" id="GO:0003955">
    <property type="term" value="F:NAD(P)H dehydrogenase (quinone) activity"/>
    <property type="evidence" value="ECO:0007669"/>
    <property type="project" value="TreeGrafter"/>
</dbReference>
<dbReference type="EMBL" id="JAYGII010000001">
    <property type="protein sequence ID" value="MEA5444202.1"/>
    <property type="molecule type" value="Genomic_DNA"/>
</dbReference>
<dbReference type="InterPro" id="IPR016156">
    <property type="entry name" value="FAD/NAD-linked_Rdtase_dimer_sf"/>
</dbReference>
<evidence type="ECO:0000256" key="8">
    <source>
        <dbReference type="ARBA" id="ARBA00023284"/>
    </source>
</evidence>
<keyword evidence="10" id="KW-0472">Membrane</keyword>
<dbReference type="InterPro" id="IPR023753">
    <property type="entry name" value="FAD/NAD-binding_dom"/>
</dbReference>
<dbReference type="PRINTS" id="PR00368">
    <property type="entry name" value="FADPNR"/>
</dbReference>
<comment type="caution">
    <text evidence="14">The sequence shown here is derived from an EMBL/GenBank/DDBJ whole genome shotgun (WGS) entry which is preliminary data.</text>
</comment>
<keyword evidence="5" id="KW-0521">NADP</keyword>
<dbReference type="InterPro" id="IPR004099">
    <property type="entry name" value="Pyr_nucl-diS_OxRdtase_dimer"/>
</dbReference>
<dbReference type="Pfam" id="PF07992">
    <property type="entry name" value="Pyr_redox_2"/>
    <property type="match status" value="1"/>
</dbReference>
<dbReference type="SUPFAM" id="SSF55424">
    <property type="entry name" value="FAD/NAD-linked reductases, dimerisation (C-terminal) domain"/>
    <property type="match status" value="1"/>
</dbReference>
<evidence type="ECO:0000259" key="11">
    <source>
        <dbReference type="Pfam" id="PF02852"/>
    </source>
</evidence>
<dbReference type="Gene3D" id="3.50.50.60">
    <property type="entry name" value="FAD/NAD(P)-binding domain"/>
    <property type="match status" value="2"/>
</dbReference>
<feature type="transmembrane region" description="Helical" evidence="10">
    <location>
        <begin position="132"/>
        <end position="153"/>
    </location>
</feature>
<dbReference type="PANTHER" id="PTHR43014">
    <property type="entry name" value="MERCURIC REDUCTASE"/>
    <property type="match status" value="1"/>
</dbReference>
<dbReference type="GO" id="GO:0016668">
    <property type="term" value="F:oxidoreductase activity, acting on a sulfur group of donors, NAD(P) as acceptor"/>
    <property type="evidence" value="ECO:0007669"/>
    <property type="project" value="InterPro"/>
</dbReference>
<keyword evidence="7" id="KW-1015">Disulfide bond</keyword>
<feature type="domain" description="FAD/NAD(P)-binding" evidence="12">
    <location>
        <begin position="238"/>
        <end position="555"/>
    </location>
</feature>
<keyword evidence="6 9" id="KW-0560">Oxidoreductase</keyword>
<keyword evidence="8 9" id="KW-0676">Redox-active center</keyword>
<dbReference type="Pfam" id="PF09335">
    <property type="entry name" value="VTT_dom"/>
    <property type="match status" value="1"/>
</dbReference>
<evidence type="ECO:0000256" key="7">
    <source>
        <dbReference type="ARBA" id="ARBA00023157"/>
    </source>
</evidence>
<feature type="transmembrane region" description="Helical" evidence="10">
    <location>
        <begin position="194"/>
        <end position="217"/>
    </location>
</feature>
<evidence type="ECO:0000259" key="13">
    <source>
        <dbReference type="Pfam" id="PF09335"/>
    </source>
</evidence>
<keyword evidence="3 9" id="KW-0285">Flavoprotein</keyword>
<dbReference type="SUPFAM" id="SSF51905">
    <property type="entry name" value="FAD/NAD(P)-binding domain"/>
    <property type="match status" value="1"/>
</dbReference>
<evidence type="ECO:0000256" key="2">
    <source>
        <dbReference type="ARBA" id="ARBA00007532"/>
    </source>
</evidence>
<protein>
    <submittedName>
        <fullName evidence="14">FAD-dependent oxidoreductase</fullName>
    </submittedName>
</protein>
<feature type="transmembrane region" description="Helical" evidence="10">
    <location>
        <begin position="44"/>
        <end position="66"/>
    </location>
</feature>
<dbReference type="Proteomes" id="UP001302316">
    <property type="component" value="Unassembled WGS sequence"/>
</dbReference>
<keyword evidence="15" id="KW-1185">Reference proteome</keyword>
<dbReference type="GO" id="GO:0050660">
    <property type="term" value="F:flavin adenine dinucleotide binding"/>
    <property type="evidence" value="ECO:0007669"/>
    <property type="project" value="TreeGrafter"/>
</dbReference>
<evidence type="ECO:0000256" key="1">
    <source>
        <dbReference type="ARBA" id="ARBA00001974"/>
    </source>
</evidence>
<evidence type="ECO:0000313" key="15">
    <source>
        <dbReference type="Proteomes" id="UP001302316"/>
    </source>
</evidence>
<gene>
    <name evidence="14" type="ORF">VCB98_00010</name>
</gene>
<evidence type="ECO:0000256" key="9">
    <source>
        <dbReference type="RuleBase" id="RU003691"/>
    </source>
</evidence>
<dbReference type="Pfam" id="PF02852">
    <property type="entry name" value="Pyr_redox_dim"/>
    <property type="match status" value="1"/>
</dbReference>
<comment type="cofactor">
    <cofactor evidence="1">
        <name>FAD</name>
        <dbReference type="ChEBI" id="CHEBI:57692"/>
    </cofactor>
</comment>
<reference evidence="14 15" key="1">
    <citation type="submission" date="2023-12" db="EMBL/GenBank/DDBJ databases">
        <title>Whole-genome sequencing of halo(alkali)philic microorganisms from hypersaline lakes.</title>
        <authorList>
            <person name="Sorokin D.Y."/>
            <person name="Merkel A.Y."/>
            <person name="Messina E."/>
            <person name="Yakimov M."/>
        </authorList>
    </citation>
    <scope>NUCLEOTIDE SEQUENCE [LARGE SCALE GENOMIC DNA]</scope>
    <source>
        <strain evidence="14 15">AB-CW1</strain>
    </source>
</reference>
<dbReference type="InterPro" id="IPR012999">
    <property type="entry name" value="Pyr_OxRdtase_I_AS"/>
</dbReference>
<dbReference type="GO" id="GO:0005886">
    <property type="term" value="C:plasma membrane"/>
    <property type="evidence" value="ECO:0007669"/>
    <property type="project" value="UniProtKB-ARBA"/>
</dbReference>
<name>A0AAP6JD52_9GAMM</name>
<dbReference type="RefSeq" id="WP_346049172.1">
    <property type="nucleotide sequence ID" value="NZ_JAYGII010000001.1"/>
</dbReference>
<dbReference type="InterPro" id="IPR032816">
    <property type="entry name" value="VTT_dom"/>
</dbReference>
<proteinExistence type="inferred from homology"/>
<dbReference type="Gene3D" id="3.30.390.30">
    <property type="match status" value="1"/>
</dbReference>
<dbReference type="FunFam" id="3.30.390.30:FF:000001">
    <property type="entry name" value="Dihydrolipoyl dehydrogenase"/>
    <property type="match status" value="1"/>
</dbReference>
<dbReference type="InterPro" id="IPR036188">
    <property type="entry name" value="FAD/NAD-bd_sf"/>
</dbReference>
<evidence type="ECO:0000313" key="14">
    <source>
        <dbReference type="EMBL" id="MEA5444202.1"/>
    </source>
</evidence>